<keyword evidence="6" id="KW-0472">Membrane</keyword>
<comment type="caution">
    <text evidence="8">The sequence shown here is derived from an EMBL/GenBank/DDBJ whole genome shotgun (WGS) entry which is preliminary data.</text>
</comment>
<dbReference type="SMART" id="SM00408">
    <property type="entry name" value="IGc2"/>
    <property type="match status" value="2"/>
</dbReference>
<feature type="domain" description="Ig-like" evidence="7">
    <location>
        <begin position="171"/>
        <end position="258"/>
    </location>
</feature>
<sequence>TNNSTRPVSPDFANRVKYIGSSSSSWKNANSAGPKPLCSILICDLRRSDSGKYSLRFVGKGKDRWKSEEVTLNVTVNRCPLTFEGPAVVVESNEVTLTCNTSSSCPSRPHIQDVTQIDRTQVTGSHQDKERTTFSFTASRQDDGRVFSCQTQDNKDKYLIQNITVTVKYSPKHVTVQANPGLDVKENVSLTLSCSAESNPPVSSVTWRKTTDGREEIIQQTQTQTFRVNSASPSDSGLYSCEATNDIGSGKSQPAEVKVRFDAGLYFCRAQNTEGSKDSKKKKLVVKYSPKHVTVQANPGLDVKENVSLTLSCSAESNPPVSSVTWRKTTDGREEIIQQTQTQTFRVNSASPSDSGLYSCEATNDIGSGKSQPAEVKVRFSPKHTHITESAEKQEPDGRSSVMLSCFSHSFPPVQHYSWYRKSQGEEKDELVSKHQNYTVYSIQSGFYYCVAKNEEGQRLSDPVHLFERNYLHILKFIVPALFVLMIIILIIIVLRFRRKKSIQQGTTNRTSLFLGWCNGTRRRSLTYENVSAEPFRSRDNLLSEQLRRQPLPDSTPPTDINLVYSLLNLPQAASAQNPTRQQAGNTEDDSVNYAPLNFKNNLKKKQRKVEEDSVYAKVSKPTRVKKNEPESLPDYENIGELHSDAPTSDNQQRLQQLRRRREFLL</sequence>
<dbReference type="InterPro" id="IPR003599">
    <property type="entry name" value="Ig_sub"/>
</dbReference>
<comment type="function">
    <text evidence="3">Most highly expressed siglec (sialic acid-binding immunoglobulin-like lectin) on B-cells that plays a role in various aspects of B-cell biology including differentiation, antigen presentation, and trafficking to bone marrow. Binds to alpha 2,6-linked sialic acid residues of surface molecules such as CD22 itself, CD45 and IgM in a cis configuration. Can also bind to ligands on other cells as an adhesion molecule in a trans configuration. Acts as an inhibitory coreceptor on the surface of B-cells and inhibits B-cell receptor induced signaling, characterized by inhibition of the calcium mobilization and cellular activation. Mechanistically, the immunoreceptor tyrosine-based inhibitory motif domain is phosphorylated by the Src kinase LYN, which in turn leads to the recruitment of the protein tyrosine phosphatase 1/PTPN6, leading to the negative regulation of BCR signaling. If this negative signaling from is of sufficient strength, apoptosis of the B-cell can be induced.</text>
</comment>
<dbReference type="PROSITE" id="PS50835">
    <property type="entry name" value="IG_LIKE"/>
    <property type="match status" value="4"/>
</dbReference>
<evidence type="ECO:0000313" key="8">
    <source>
        <dbReference type="EMBL" id="CAB1434170.1"/>
    </source>
</evidence>
<keyword evidence="6" id="KW-0812">Transmembrane</keyword>
<dbReference type="EMBL" id="CADEAL010001637">
    <property type="protein sequence ID" value="CAB1434170.1"/>
    <property type="molecule type" value="Genomic_DNA"/>
</dbReference>
<organism evidence="8 9">
    <name type="scientific">Pleuronectes platessa</name>
    <name type="common">European plaice</name>
    <dbReference type="NCBI Taxonomy" id="8262"/>
    <lineage>
        <taxon>Eukaryota</taxon>
        <taxon>Metazoa</taxon>
        <taxon>Chordata</taxon>
        <taxon>Craniata</taxon>
        <taxon>Vertebrata</taxon>
        <taxon>Euteleostomi</taxon>
        <taxon>Actinopterygii</taxon>
        <taxon>Neopterygii</taxon>
        <taxon>Teleostei</taxon>
        <taxon>Neoteleostei</taxon>
        <taxon>Acanthomorphata</taxon>
        <taxon>Carangaria</taxon>
        <taxon>Pleuronectiformes</taxon>
        <taxon>Pleuronectoidei</taxon>
        <taxon>Pleuronectidae</taxon>
        <taxon>Pleuronectes</taxon>
    </lineage>
</organism>
<keyword evidence="9" id="KW-1185">Reference proteome</keyword>
<evidence type="ECO:0000256" key="4">
    <source>
        <dbReference type="ARBA" id="ARBA00046458"/>
    </source>
</evidence>
<dbReference type="SMART" id="SM00409">
    <property type="entry name" value="IG"/>
    <property type="match status" value="4"/>
</dbReference>
<dbReference type="SUPFAM" id="SSF48726">
    <property type="entry name" value="Immunoglobulin"/>
    <property type="match status" value="4"/>
</dbReference>
<feature type="region of interest" description="Disordered" evidence="5">
    <location>
        <begin position="621"/>
        <end position="656"/>
    </location>
</feature>
<dbReference type="AlphaFoldDB" id="A0A9N7UPL9"/>
<dbReference type="InterPro" id="IPR007110">
    <property type="entry name" value="Ig-like_dom"/>
</dbReference>
<evidence type="ECO:0000256" key="3">
    <source>
        <dbReference type="ARBA" id="ARBA00045430"/>
    </source>
</evidence>
<evidence type="ECO:0000256" key="6">
    <source>
        <dbReference type="SAM" id="Phobius"/>
    </source>
</evidence>
<feature type="domain" description="Ig-like" evidence="7">
    <location>
        <begin position="290"/>
        <end position="377"/>
    </location>
</feature>
<proteinExistence type="predicted"/>
<dbReference type="Pfam" id="PF24518">
    <property type="entry name" value="Ig_CD22"/>
    <property type="match status" value="1"/>
</dbReference>
<evidence type="ECO:0000256" key="5">
    <source>
        <dbReference type="SAM" id="MobiDB-lite"/>
    </source>
</evidence>
<feature type="non-terminal residue" evidence="8">
    <location>
        <position position="1"/>
    </location>
</feature>
<feature type="compositionally biased region" description="Polar residues" evidence="5">
    <location>
        <begin position="575"/>
        <end position="586"/>
    </location>
</feature>
<dbReference type="PANTHER" id="PTHR46013:SF4">
    <property type="entry name" value="B-CELL RECEPTOR CD22-RELATED"/>
    <property type="match status" value="1"/>
</dbReference>
<keyword evidence="6" id="KW-1133">Transmembrane helix</keyword>
<dbReference type="Pfam" id="PF13895">
    <property type="entry name" value="Ig_2"/>
    <property type="match status" value="3"/>
</dbReference>
<dbReference type="CDD" id="cd00096">
    <property type="entry name" value="Ig"/>
    <property type="match status" value="3"/>
</dbReference>
<feature type="region of interest" description="Disordered" evidence="5">
    <location>
        <begin position="575"/>
        <end position="597"/>
    </location>
</feature>
<dbReference type="InterPro" id="IPR036179">
    <property type="entry name" value="Ig-like_dom_sf"/>
</dbReference>
<evidence type="ECO:0000259" key="7">
    <source>
        <dbReference type="PROSITE" id="PS50835"/>
    </source>
</evidence>
<comment type="subunit">
    <text evidence="4">Predominantly monomer of isoform CD22-beta. Also found as heterodimer of isoform CD22-beta and a shorter isoform. Interacts with PTPN6/SHP-1, LYN, SYK, PIK3R1/PIK3R2 and PLCG1 upon phosphorylation. Interacts with GRB2, INPP5D and SHC1 upon phosphorylation. May form a complex with INPP5D/SHIP, GRB2 and SHC1.</text>
</comment>
<dbReference type="Proteomes" id="UP001153269">
    <property type="component" value="Unassembled WGS sequence"/>
</dbReference>
<dbReference type="InterPro" id="IPR056386">
    <property type="entry name" value="Ig_CD22"/>
</dbReference>
<evidence type="ECO:0000256" key="1">
    <source>
        <dbReference type="ARBA" id="ARBA00040106"/>
    </source>
</evidence>
<accession>A0A9N7UPL9</accession>
<feature type="transmembrane region" description="Helical" evidence="6">
    <location>
        <begin position="471"/>
        <end position="495"/>
    </location>
</feature>
<dbReference type="InterPro" id="IPR003598">
    <property type="entry name" value="Ig_sub2"/>
</dbReference>
<reference evidence="8" key="1">
    <citation type="submission" date="2020-03" db="EMBL/GenBank/DDBJ databases">
        <authorList>
            <person name="Weist P."/>
        </authorList>
    </citation>
    <scope>NUCLEOTIDE SEQUENCE</scope>
</reference>
<dbReference type="PANTHER" id="PTHR46013">
    <property type="entry name" value="VASCULAR CELL ADHESION MOLECULE 1"/>
    <property type="match status" value="1"/>
</dbReference>
<name>A0A9N7UPL9_PLEPL</name>
<feature type="domain" description="Ig-like" evidence="7">
    <location>
        <begin position="382"/>
        <end position="461"/>
    </location>
</feature>
<dbReference type="InterPro" id="IPR013783">
    <property type="entry name" value="Ig-like_fold"/>
</dbReference>
<feature type="domain" description="Ig-like" evidence="7">
    <location>
        <begin position="80"/>
        <end position="166"/>
    </location>
</feature>
<evidence type="ECO:0000313" key="9">
    <source>
        <dbReference type="Proteomes" id="UP001153269"/>
    </source>
</evidence>
<gene>
    <name evidence="8" type="ORF">PLEPLA_LOCUS22236</name>
</gene>
<protein>
    <recommendedName>
        <fullName evidence="1">B-cell receptor CD22</fullName>
    </recommendedName>
    <alternativeName>
        <fullName evidence="2">Sialic acid-binding Ig-like lectin 2</fullName>
    </alternativeName>
</protein>
<evidence type="ECO:0000256" key="2">
    <source>
        <dbReference type="ARBA" id="ARBA00041781"/>
    </source>
</evidence>
<dbReference type="Gene3D" id="2.60.40.10">
    <property type="entry name" value="Immunoglobulins"/>
    <property type="match status" value="5"/>
</dbReference>